<dbReference type="Proteomes" id="UP001642360">
    <property type="component" value="Unassembled WGS sequence"/>
</dbReference>
<protein>
    <submittedName>
        <fullName evidence="2">Uncharacterized protein</fullName>
    </submittedName>
</protein>
<dbReference type="EMBL" id="CAUOFW020000002">
    <property type="protein sequence ID" value="CAK9133312.1"/>
    <property type="molecule type" value="Genomic_DNA"/>
</dbReference>
<comment type="caution">
    <text evidence="2">The sequence shown here is derived from an EMBL/GenBank/DDBJ whole genome shotgun (WGS) entry which is preliminary data.</text>
</comment>
<gene>
    <name evidence="2" type="ORF">ILEXP_LOCUS211</name>
</gene>
<sequence length="89" mass="9124">ALVPTPIPAPTHVPMPTIAPRAPMSTSRPAHAPRSTSTTPVPVPAAHVSVAPILALLVSTSLTPPLPSIPLQSNPLKEWNKGKGGGTYL</sequence>
<name>A0ABC8QLU1_9AQUA</name>
<evidence type="ECO:0000313" key="2">
    <source>
        <dbReference type="EMBL" id="CAK9133312.1"/>
    </source>
</evidence>
<dbReference type="AlphaFoldDB" id="A0ABC8QLU1"/>
<feature type="region of interest" description="Disordered" evidence="1">
    <location>
        <begin position="67"/>
        <end position="89"/>
    </location>
</feature>
<proteinExistence type="predicted"/>
<feature type="non-terminal residue" evidence="2">
    <location>
        <position position="1"/>
    </location>
</feature>
<accession>A0ABC8QLU1</accession>
<feature type="region of interest" description="Disordered" evidence="1">
    <location>
        <begin position="1"/>
        <end position="42"/>
    </location>
</feature>
<reference evidence="2 3" key="1">
    <citation type="submission" date="2024-02" db="EMBL/GenBank/DDBJ databases">
        <authorList>
            <person name="Vignale AGUSTIN F."/>
            <person name="Sosa J E."/>
            <person name="Modenutti C."/>
        </authorList>
    </citation>
    <scope>NUCLEOTIDE SEQUENCE [LARGE SCALE GENOMIC DNA]</scope>
</reference>
<organism evidence="2 3">
    <name type="scientific">Ilex paraguariensis</name>
    <name type="common">yerba mate</name>
    <dbReference type="NCBI Taxonomy" id="185542"/>
    <lineage>
        <taxon>Eukaryota</taxon>
        <taxon>Viridiplantae</taxon>
        <taxon>Streptophyta</taxon>
        <taxon>Embryophyta</taxon>
        <taxon>Tracheophyta</taxon>
        <taxon>Spermatophyta</taxon>
        <taxon>Magnoliopsida</taxon>
        <taxon>eudicotyledons</taxon>
        <taxon>Gunneridae</taxon>
        <taxon>Pentapetalae</taxon>
        <taxon>asterids</taxon>
        <taxon>campanulids</taxon>
        <taxon>Aquifoliales</taxon>
        <taxon>Aquifoliaceae</taxon>
        <taxon>Ilex</taxon>
    </lineage>
</organism>
<feature type="compositionally biased region" description="Pro residues" evidence="1">
    <location>
        <begin position="1"/>
        <end position="13"/>
    </location>
</feature>
<keyword evidence="3" id="KW-1185">Reference proteome</keyword>
<evidence type="ECO:0000256" key="1">
    <source>
        <dbReference type="SAM" id="MobiDB-lite"/>
    </source>
</evidence>
<evidence type="ECO:0000313" key="3">
    <source>
        <dbReference type="Proteomes" id="UP001642360"/>
    </source>
</evidence>